<protein>
    <submittedName>
        <fullName evidence="1">CRISPR-associated Cas1 family protein</fullName>
    </submittedName>
</protein>
<proteinExistence type="predicted"/>
<dbReference type="EMBL" id="AUZX01014056">
    <property type="protein sequence ID" value="EQD33407.1"/>
    <property type="molecule type" value="Genomic_DNA"/>
</dbReference>
<organism evidence="1">
    <name type="scientific">mine drainage metagenome</name>
    <dbReference type="NCBI Taxonomy" id="410659"/>
    <lineage>
        <taxon>unclassified sequences</taxon>
        <taxon>metagenomes</taxon>
        <taxon>ecological metagenomes</taxon>
    </lineage>
</organism>
<name>T0YNB6_9ZZZZ</name>
<feature type="non-terminal residue" evidence="1">
    <location>
        <position position="1"/>
    </location>
</feature>
<comment type="caution">
    <text evidence="1">The sequence shown here is derived from an EMBL/GenBank/DDBJ whole genome shotgun (WGS) entry which is preliminary data.</text>
</comment>
<dbReference type="AlphaFoldDB" id="T0YNB6"/>
<gene>
    <name evidence="1" type="ORF">B1A_19056</name>
</gene>
<evidence type="ECO:0000313" key="1">
    <source>
        <dbReference type="EMBL" id="EQD33407.1"/>
    </source>
</evidence>
<dbReference type="InterPro" id="IPR042206">
    <property type="entry name" value="CRISPR-assoc_Cas1_C"/>
</dbReference>
<reference evidence="1" key="2">
    <citation type="journal article" date="2014" name="ISME J.">
        <title>Microbial stratification in low pH oxic and suboxic macroscopic growths along an acid mine drainage.</title>
        <authorList>
            <person name="Mendez-Garcia C."/>
            <person name="Mesa V."/>
            <person name="Sprenger R.R."/>
            <person name="Richter M."/>
            <person name="Diez M.S."/>
            <person name="Solano J."/>
            <person name="Bargiela R."/>
            <person name="Golyshina O.V."/>
            <person name="Manteca A."/>
            <person name="Ramos J.L."/>
            <person name="Gallego J.R."/>
            <person name="Llorente I."/>
            <person name="Martins Dos Santos V.A."/>
            <person name="Jensen O.N."/>
            <person name="Pelaez A.I."/>
            <person name="Sanchez J."/>
            <person name="Ferrer M."/>
        </authorList>
    </citation>
    <scope>NUCLEOTIDE SEQUENCE</scope>
</reference>
<accession>T0YNB6</accession>
<reference evidence="1" key="1">
    <citation type="submission" date="2013-08" db="EMBL/GenBank/DDBJ databases">
        <authorList>
            <person name="Mendez C."/>
            <person name="Richter M."/>
            <person name="Ferrer M."/>
            <person name="Sanchez J."/>
        </authorList>
    </citation>
    <scope>NUCLEOTIDE SEQUENCE</scope>
</reference>
<dbReference type="Gene3D" id="1.20.120.920">
    <property type="entry name" value="CRISPR-associated endonuclease Cas1, C-terminal domain"/>
    <property type="match status" value="1"/>
</dbReference>
<sequence>IAVACTATLPQLGFIHEDSDQSFVLDIADLFRESTTLPIAFSVAKRIERGAPETIDRLVRHTAAAEFRKQQTIPAMIDKIKELFPHPESEQP</sequence>